<name>A0A6A4T2Y4_SCOMX</name>
<gene>
    <name evidence="1" type="ORF">F2P81_007700</name>
</gene>
<proteinExistence type="predicted"/>
<sequence length="106" mass="12601">MACGRWNCRMPVNGKICESNLNLDIHNKGAEVSRLSGISVVQRFVKRKWFKFNGSLHGWFRRCRENRINTRTGNEDPDKQFYTEQLFVFEYHFHLNKSKYVSDRVG</sequence>
<protein>
    <submittedName>
        <fullName evidence="1">Uncharacterized protein</fullName>
    </submittedName>
</protein>
<dbReference type="Proteomes" id="UP000438429">
    <property type="component" value="Unassembled WGS sequence"/>
</dbReference>
<dbReference type="EMBL" id="VEVO01000007">
    <property type="protein sequence ID" value="KAF0039465.1"/>
    <property type="molecule type" value="Genomic_DNA"/>
</dbReference>
<comment type="caution">
    <text evidence="1">The sequence shown here is derived from an EMBL/GenBank/DDBJ whole genome shotgun (WGS) entry which is preliminary data.</text>
</comment>
<organism evidence="1 2">
    <name type="scientific">Scophthalmus maximus</name>
    <name type="common">Turbot</name>
    <name type="synonym">Psetta maxima</name>
    <dbReference type="NCBI Taxonomy" id="52904"/>
    <lineage>
        <taxon>Eukaryota</taxon>
        <taxon>Metazoa</taxon>
        <taxon>Chordata</taxon>
        <taxon>Craniata</taxon>
        <taxon>Vertebrata</taxon>
        <taxon>Euteleostomi</taxon>
        <taxon>Actinopterygii</taxon>
        <taxon>Neopterygii</taxon>
        <taxon>Teleostei</taxon>
        <taxon>Neoteleostei</taxon>
        <taxon>Acanthomorphata</taxon>
        <taxon>Carangaria</taxon>
        <taxon>Pleuronectiformes</taxon>
        <taxon>Pleuronectoidei</taxon>
        <taxon>Scophthalmidae</taxon>
        <taxon>Scophthalmus</taxon>
    </lineage>
</organism>
<reference evidence="1 2" key="1">
    <citation type="submission" date="2019-06" db="EMBL/GenBank/DDBJ databases">
        <title>Draft genomes of female and male turbot (Scophthalmus maximus).</title>
        <authorList>
            <person name="Xu H."/>
            <person name="Xu X.-W."/>
            <person name="Shao C."/>
            <person name="Chen S."/>
        </authorList>
    </citation>
    <scope>NUCLEOTIDE SEQUENCE [LARGE SCALE GENOMIC DNA]</scope>
    <source>
        <strain evidence="1">Ysfricsl-2016a</strain>
        <tissue evidence="1">Blood</tissue>
    </source>
</reference>
<evidence type="ECO:0000313" key="1">
    <source>
        <dbReference type="EMBL" id="KAF0039465.1"/>
    </source>
</evidence>
<dbReference type="AlphaFoldDB" id="A0A6A4T2Y4"/>
<evidence type="ECO:0000313" key="2">
    <source>
        <dbReference type="Proteomes" id="UP000438429"/>
    </source>
</evidence>
<accession>A0A6A4T2Y4</accession>